<evidence type="ECO:0000259" key="1">
    <source>
        <dbReference type="PROSITE" id="PS50097"/>
    </source>
</evidence>
<evidence type="ECO:0000313" key="2">
    <source>
        <dbReference type="EMBL" id="ORX96834.1"/>
    </source>
</evidence>
<dbReference type="OrthoDB" id="3677217at2759"/>
<dbReference type="InterPro" id="IPR011333">
    <property type="entry name" value="SKP1/BTB/POZ_sf"/>
</dbReference>
<gene>
    <name evidence="2" type="ORF">BCR34DRAFT_607489</name>
</gene>
<sequence length="155" mass="17841">MEGRSFLDESGDAPLWDLTIQYGEDGDRAFRGHRVIFISKSKSFANALQSEKSGKHKDVIRFFGDDSFALEQMFEYFYSCEYSYNKHPAMFEDISVAEIADKYDAAELRSHACRQMTKNFLVWAMKVKHDTATTNDFTEFIKKAYGVVVDIRIAS</sequence>
<proteinExistence type="predicted"/>
<dbReference type="SUPFAM" id="SSF54695">
    <property type="entry name" value="POZ domain"/>
    <property type="match status" value="1"/>
</dbReference>
<evidence type="ECO:0000313" key="3">
    <source>
        <dbReference type="Proteomes" id="UP000193144"/>
    </source>
</evidence>
<dbReference type="Pfam" id="PF00651">
    <property type="entry name" value="BTB"/>
    <property type="match status" value="1"/>
</dbReference>
<organism evidence="2 3">
    <name type="scientific">Clohesyomyces aquaticus</name>
    <dbReference type="NCBI Taxonomy" id="1231657"/>
    <lineage>
        <taxon>Eukaryota</taxon>
        <taxon>Fungi</taxon>
        <taxon>Dikarya</taxon>
        <taxon>Ascomycota</taxon>
        <taxon>Pezizomycotina</taxon>
        <taxon>Dothideomycetes</taxon>
        <taxon>Pleosporomycetidae</taxon>
        <taxon>Pleosporales</taxon>
        <taxon>Lindgomycetaceae</taxon>
        <taxon>Clohesyomyces</taxon>
    </lineage>
</organism>
<protein>
    <recommendedName>
        <fullName evidence="1">BTB domain-containing protein</fullName>
    </recommendedName>
</protein>
<dbReference type="PROSITE" id="PS50097">
    <property type="entry name" value="BTB"/>
    <property type="match status" value="1"/>
</dbReference>
<keyword evidence="3" id="KW-1185">Reference proteome</keyword>
<feature type="domain" description="BTB" evidence="1">
    <location>
        <begin position="16"/>
        <end position="86"/>
    </location>
</feature>
<accession>A0A1Y1YGR3</accession>
<dbReference type="Proteomes" id="UP000193144">
    <property type="component" value="Unassembled WGS sequence"/>
</dbReference>
<dbReference type="CDD" id="cd18186">
    <property type="entry name" value="BTB_POZ_ZBTB_KLHL-like"/>
    <property type="match status" value="1"/>
</dbReference>
<dbReference type="EMBL" id="MCFA01000246">
    <property type="protein sequence ID" value="ORX96834.1"/>
    <property type="molecule type" value="Genomic_DNA"/>
</dbReference>
<dbReference type="AlphaFoldDB" id="A0A1Y1YGR3"/>
<comment type="caution">
    <text evidence="2">The sequence shown here is derived from an EMBL/GenBank/DDBJ whole genome shotgun (WGS) entry which is preliminary data.</text>
</comment>
<dbReference type="Gene3D" id="3.30.710.10">
    <property type="entry name" value="Potassium Channel Kv1.1, Chain A"/>
    <property type="match status" value="1"/>
</dbReference>
<reference evidence="2 3" key="1">
    <citation type="submission" date="2016-07" db="EMBL/GenBank/DDBJ databases">
        <title>Pervasive Adenine N6-methylation of Active Genes in Fungi.</title>
        <authorList>
            <consortium name="DOE Joint Genome Institute"/>
            <person name="Mondo S.J."/>
            <person name="Dannebaum R.O."/>
            <person name="Kuo R.C."/>
            <person name="Labutti K."/>
            <person name="Haridas S."/>
            <person name="Kuo A."/>
            <person name="Salamov A."/>
            <person name="Ahrendt S.R."/>
            <person name="Lipzen A."/>
            <person name="Sullivan W."/>
            <person name="Andreopoulos W.B."/>
            <person name="Clum A."/>
            <person name="Lindquist E."/>
            <person name="Daum C."/>
            <person name="Ramamoorthy G.K."/>
            <person name="Gryganskyi A."/>
            <person name="Culley D."/>
            <person name="Magnuson J.K."/>
            <person name="James T.Y."/>
            <person name="O'Malley M.A."/>
            <person name="Stajich J.E."/>
            <person name="Spatafora J.W."/>
            <person name="Visel A."/>
            <person name="Grigoriev I.V."/>
        </authorList>
    </citation>
    <scope>NUCLEOTIDE SEQUENCE [LARGE SCALE GENOMIC DNA]</scope>
    <source>
        <strain evidence="2 3">CBS 115471</strain>
    </source>
</reference>
<name>A0A1Y1YGR3_9PLEO</name>
<dbReference type="InterPro" id="IPR000210">
    <property type="entry name" value="BTB/POZ_dom"/>
</dbReference>